<reference evidence="14" key="1">
    <citation type="submission" date="2023-07" db="EMBL/GenBank/DDBJ databases">
        <title>Characterization of two Paracoccaceae strains isolated from Phycosphere and proposal of Xinfangfangia lacusdiani sp. nov.</title>
        <authorList>
            <person name="Deng Y."/>
            <person name="Zhang Y.Q."/>
        </authorList>
    </citation>
    <scope>NUCLEOTIDE SEQUENCE [LARGE SCALE GENOMIC DNA]</scope>
    <source>
        <strain evidence="14">CPCC 101403</strain>
    </source>
</reference>
<dbReference type="EMBL" id="JAVRQI010000013">
    <property type="protein sequence ID" value="MDT1063514.1"/>
    <property type="molecule type" value="Genomic_DNA"/>
</dbReference>
<gene>
    <name evidence="13" type="ORF">RM190_16690</name>
</gene>
<keyword evidence="6" id="KW-0808">Transferase</keyword>
<evidence type="ECO:0000256" key="7">
    <source>
        <dbReference type="ARBA" id="ARBA00022723"/>
    </source>
</evidence>
<keyword evidence="7" id="KW-0479">Metal-binding</keyword>
<dbReference type="InterPro" id="IPR010121">
    <property type="entry name" value="Pyruvate_phosphate_dikinase"/>
</dbReference>
<comment type="cofactor">
    <cofactor evidence="1">
        <name>Mg(2+)</name>
        <dbReference type="ChEBI" id="CHEBI:18420"/>
    </cofactor>
</comment>
<evidence type="ECO:0000256" key="4">
    <source>
        <dbReference type="ARBA" id="ARBA00011994"/>
    </source>
</evidence>
<dbReference type="Gene3D" id="1.10.189.10">
    <property type="entry name" value="Pyruvate Phosphate Dikinase, domain 2"/>
    <property type="match status" value="1"/>
</dbReference>
<evidence type="ECO:0000313" key="13">
    <source>
        <dbReference type="EMBL" id="MDT1063514.1"/>
    </source>
</evidence>
<evidence type="ECO:0000313" key="14">
    <source>
        <dbReference type="Proteomes" id="UP001251085"/>
    </source>
</evidence>
<feature type="domain" description="PEP-utilising enzyme C-terminal" evidence="12">
    <location>
        <begin position="489"/>
        <end position="836"/>
    </location>
</feature>
<dbReference type="InterPro" id="IPR018274">
    <property type="entry name" value="PEP_util_AS"/>
</dbReference>
<comment type="function">
    <text evidence="2">Catalyzes the reversible phosphorylation of pyruvate and phosphate.</text>
</comment>
<dbReference type="PANTHER" id="PTHR22931">
    <property type="entry name" value="PHOSPHOENOLPYRUVATE DIKINASE-RELATED"/>
    <property type="match status" value="1"/>
</dbReference>
<evidence type="ECO:0000256" key="2">
    <source>
        <dbReference type="ARBA" id="ARBA00003144"/>
    </source>
</evidence>
<dbReference type="SUPFAM" id="SSF52009">
    <property type="entry name" value="Phosphohistidine domain"/>
    <property type="match status" value="1"/>
</dbReference>
<dbReference type="Gene3D" id="3.50.30.10">
    <property type="entry name" value="Phosphohistidine domain"/>
    <property type="match status" value="1"/>
</dbReference>
<dbReference type="PIRSF" id="PIRSF000853">
    <property type="entry name" value="PPDK"/>
    <property type="match status" value="1"/>
</dbReference>
<dbReference type="Pfam" id="PF00391">
    <property type="entry name" value="PEP-utilizers"/>
    <property type="match status" value="1"/>
</dbReference>
<dbReference type="InterPro" id="IPR015813">
    <property type="entry name" value="Pyrv/PenolPyrv_kinase-like_dom"/>
</dbReference>
<organism evidence="13 14">
    <name type="scientific">Paracoccus broussonetiae</name>
    <dbReference type="NCBI Taxonomy" id="3075834"/>
    <lineage>
        <taxon>Bacteria</taxon>
        <taxon>Pseudomonadati</taxon>
        <taxon>Pseudomonadota</taxon>
        <taxon>Alphaproteobacteria</taxon>
        <taxon>Rhodobacterales</taxon>
        <taxon>Paracoccaceae</taxon>
        <taxon>Paracoccus</taxon>
    </lineage>
</organism>
<evidence type="ECO:0000256" key="3">
    <source>
        <dbReference type="ARBA" id="ARBA00007837"/>
    </source>
</evidence>
<evidence type="ECO:0000256" key="6">
    <source>
        <dbReference type="ARBA" id="ARBA00022679"/>
    </source>
</evidence>
<dbReference type="InterPro" id="IPR040442">
    <property type="entry name" value="Pyrv_kinase-like_dom_sf"/>
</dbReference>
<evidence type="ECO:0000259" key="11">
    <source>
        <dbReference type="Pfam" id="PF00391"/>
    </source>
</evidence>
<evidence type="ECO:0000256" key="5">
    <source>
        <dbReference type="ARBA" id="ARBA00020138"/>
    </source>
</evidence>
<dbReference type="SUPFAM" id="SSF51621">
    <property type="entry name" value="Phosphoenolpyruvate/pyruvate domain"/>
    <property type="match status" value="1"/>
</dbReference>
<dbReference type="PANTHER" id="PTHR22931:SF9">
    <property type="entry name" value="PYRUVATE, PHOSPHATE DIKINASE 1, CHLOROPLASTIC"/>
    <property type="match status" value="1"/>
</dbReference>
<evidence type="ECO:0000256" key="10">
    <source>
        <dbReference type="ARBA" id="ARBA00032883"/>
    </source>
</evidence>
<dbReference type="Gene3D" id="3.30.1490.20">
    <property type="entry name" value="ATP-grasp fold, A domain"/>
    <property type="match status" value="1"/>
</dbReference>
<dbReference type="EC" id="2.7.9.1" evidence="4"/>
<evidence type="ECO:0000259" key="12">
    <source>
        <dbReference type="Pfam" id="PF02896"/>
    </source>
</evidence>
<comment type="caution">
    <text evidence="13">The sequence shown here is derived from an EMBL/GenBank/DDBJ whole genome shotgun (WGS) entry which is preliminary data.</text>
</comment>
<protein>
    <recommendedName>
        <fullName evidence="5">Pyruvate, phosphate dikinase</fullName>
        <ecNumber evidence="4">2.7.9.1</ecNumber>
    </recommendedName>
    <alternativeName>
        <fullName evidence="10">Pyruvate, orthophosphate dikinase</fullName>
    </alternativeName>
</protein>
<keyword evidence="8" id="KW-0418">Kinase</keyword>
<evidence type="ECO:0000256" key="1">
    <source>
        <dbReference type="ARBA" id="ARBA00001946"/>
    </source>
</evidence>
<keyword evidence="9" id="KW-0460">Magnesium</keyword>
<dbReference type="RefSeq" id="WP_311760603.1">
    <property type="nucleotide sequence ID" value="NZ_JAVRQI010000013.1"/>
</dbReference>
<feature type="domain" description="PEP-utilising enzyme mobile" evidence="11">
    <location>
        <begin position="390"/>
        <end position="471"/>
    </location>
</feature>
<proteinExistence type="inferred from homology"/>
<comment type="similarity">
    <text evidence="3">Belongs to the PEP-utilizing enzyme family.</text>
</comment>
<dbReference type="SUPFAM" id="SSF56059">
    <property type="entry name" value="Glutathione synthetase ATP-binding domain-like"/>
    <property type="match status" value="1"/>
</dbReference>
<keyword evidence="14" id="KW-1185">Reference proteome</keyword>
<dbReference type="PROSITE" id="PS00370">
    <property type="entry name" value="PEP_ENZYMES_PHOS_SITE"/>
    <property type="match status" value="1"/>
</dbReference>
<dbReference type="Proteomes" id="UP001251085">
    <property type="component" value="Unassembled WGS sequence"/>
</dbReference>
<name>A0ABU3EGY9_9RHOB</name>
<dbReference type="InterPro" id="IPR008279">
    <property type="entry name" value="PEP-util_enz_mobile_dom"/>
</dbReference>
<dbReference type="InterPro" id="IPR013815">
    <property type="entry name" value="ATP_grasp_subdomain_1"/>
</dbReference>
<sequence>MTALNDPDAIVEITPSAGIQVPRYGWRAKCLQRLVRMGLPVPLSFAISADAVRAIAAGQTPDPRQLAAVIERADGLVSIRPSAANPAWGGPGTVLNVGINDACHARLVETRGQAAADALYLGFVQSFAIHVARLDAEAFSDNEVGLAGALRAYEDETDEEFPQDPARQLAEVLRSMARAWDGPTARLLRQAKGAPTHAPLGLIVQTMALAIGPGVTGSGSIQLADSSTGMPRITGRFRGQSQGRAKAEGAETLYLTRDPRGPSLEEAAPEVFADLIRYGVAARERLREEMLVEFVVSDSKLSIIDAVRVPRSSRAAVRIAVALARDGIIPTEEAVMRIEPRALSDLLHYQVDPDAPRDLIAKGINASPGAATGQIVFSAAAAQAAEARGERCVLVRRETVPEDIRGMHAATAVLTERGGMTSHAAVIARGIGLPCIVGASGISIDTRARTMLAGGRMFHEGEQITIDGTTGEILAGEAAMLEPALDESFTQLLDWADAHCRIRIRANADTPEDARTARMFNAQGIGLCRTEHMFFDDQRLPAMREMIFADKPGDRRLSLERLLPMQRSDFAALFEIMAGLPVTIRLFDPPLHEFLPHDREGMRELAESLDLPLSDVTRRVEALSEFNPMLGMRGVRLGITVPEIYDMQARAIFEATIQASKNGEAVVPEIMIPLVSARREVELVKNRIDAVAAAVRNETRKDVTYRLGVMVETPRAALRAGDIAEHAAFLSFGTNDLTQMTYGLSRDDAGRFMSAYVGQGVYGEDPFHILDREGVGELVAIGTERARSRAPGITISVCGEHGGNPESIAFCLRAGVNYVSCSPFRVPVARLAAAQESILMSREDAESAANRES</sequence>
<dbReference type="InterPro" id="IPR000121">
    <property type="entry name" value="PEP_util_C"/>
</dbReference>
<dbReference type="InterPro" id="IPR036637">
    <property type="entry name" value="Phosphohistidine_dom_sf"/>
</dbReference>
<dbReference type="Pfam" id="PF02896">
    <property type="entry name" value="PEP-utilizers_C"/>
    <property type="match status" value="1"/>
</dbReference>
<dbReference type="Gene3D" id="3.20.20.60">
    <property type="entry name" value="Phosphoenolpyruvate-binding domains"/>
    <property type="match status" value="1"/>
</dbReference>
<evidence type="ECO:0000256" key="8">
    <source>
        <dbReference type="ARBA" id="ARBA00022777"/>
    </source>
</evidence>
<evidence type="ECO:0000256" key="9">
    <source>
        <dbReference type="ARBA" id="ARBA00022842"/>
    </source>
</evidence>
<accession>A0ABU3EGY9</accession>